<accession>A0A168M169</accession>
<proteinExistence type="predicted"/>
<feature type="compositionally biased region" description="Polar residues" evidence="1">
    <location>
        <begin position="174"/>
        <end position="185"/>
    </location>
</feature>
<protein>
    <recommendedName>
        <fullName evidence="5">Secreted protein</fullName>
    </recommendedName>
</protein>
<keyword evidence="4" id="KW-1185">Reference proteome</keyword>
<organism evidence="3">
    <name type="scientific">Absidia glauca</name>
    <name type="common">Pin mould</name>
    <dbReference type="NCBI Taxonomy" id="4829"/>
    <lineage>
        <taxon>Eukaryota</taxon>
        <taxon>Fungi</taxon>
        <taxon>Fungi incertae sedis</taxon>
        <taxon>Mucoromycota</taxon>
        <taxon>Mucoromycotina</taxon>
        <taxon>Mucoromycetes</taxon>
        <taxon>Mucorales</taxon>
        <taxon>Cunninghamellaceae</taxon>
        <taxon>Absidia</taxon>
    </lineage>
</organism>
<feature type="compositionally biased region" description="Low complexity" evidence="1">
    <location>
        <begin position="47"/>
        <end position="72"/>
    </location>
</feature>
<feature type="compositionally biased region" description="Low complexity" evidence="1">
    <location>
        <begin position="24"/>
        <end position="34"/>
    </location>
</feature>
<dbReference type="EMBL" id="LT551959">
    <property type="protein sequence ID" value="SAL97800.1"/>
    <property type="molecule type" value="Genomic_DNA"/>
</dbReference>
<feature type="compositionally biased region" description="Acidic residues" evidence="1">
    <location>
        <begin position="270"/>
        <end position="279"/>
    </location>
</feature>
<feature type="compositionally biased region" description="Basic and acidic residues" evidence="1">
    <location>
        <begin position="186"/>
        <end position="200"/>
    </location>
</feature>
<evidence type="ECO:0000313" key="3">
    <source>
        <dbReference type="EMBL" id="SAL97800.1"/>
    </source>
</evidence>
<dbReference type="OrthoDB" id="2445978at2759"/>
<feature type="compositionally biased region" description="Polar residues" evidence="1">
    <location>
        <begin position="73"/>
        <end position="121"/>
    </location>
</feature>
<reference evidence="3" key="1">
    <citation type="submission" date="2016-04" db="EMBL/GenBank/DDBJ databases">
        <authorList>
            <person name="Evans L.H."/>
            <person name="Alamgir A."/>
            <person name="Owens N."/>
            <person name="Weber N.D."/>
            <person name="Virtaneva K."/>
            <person name="Barbian K."/>
            <person name="Babar A."/>
            <person name="Rosenke K."/>
        </authorList>
    </citation>
    <scope>NUCLEOTIDE SEQUENCE [LARGE SCALE GENOMIC DNA]</scope>
    <source>
        <strain evidence="3">CBS 101.48</strain>
    </source>
</reference>
<feature type="compositionally biased region" description="Low complexity" evidence="1">
    <location>
        <begin position="122"/>
        <end position="133"/>
    </location>
</feature>
<evidence type="ECO:0000256" key="1">
    <source>
        <dbReference type="SAM" id="MobiDB-lite"/>
    </source>
</evidence>
<sequence length="279" mass="31107">MYREIGLLLVLLLPVAFFLLSKQDDTQQSTQSTLKKSKKKNKKKANKAVTKNNNKTDSSSTTTDRPSPSITRQSLSSDTPTSKYVGTESPRNVANDTSVINSNVPNSNTHSLAATPHSQIESKNTTGTTSTNNKNKEVDEHMDMTARYSRVMRIRTETPDEPLSPVPYEDGWNQVGTAKPQTRSTQPKDEPLTKKQRENQIRAAKKKELKAQADAIQEQRLKKHQRQLEKEKMAAFYSTGAGKHTQWGSKPRIPPNQAPSSSDNASSDVVDADDQLIWD</sequence>
<feature type="region of interest" description="Disordered" evidence="1">
    <location>
        <begin position="157"/>
        <end position="279"/>
    </location>
</feature>
<evidence type="ECO:0008006" key="5">
    <source>
        <dbReference type="Google" id="ProtNLM"/>
    </source>
</evidence>
<feature type="compositionally biased region" description="Low complexity" evidence="1">
    <location>
        <begin position="258"/>
        <end position="269"/>
    </location>
</feature>
<feature type="chain" id="PRO_5007898906" description="Secreted protein" evidence="2">
    <location>
        <begin position="24"/>
        <end position="279"/>
    </location>
</feature>
<evidence type="ECO:0000313" key="4">
    <source>
        <dbReference type="Proteomes" id="UP000078561"/>
    </source>
</evidence>
<feature type="compositionally biased region" description="Basic residues" evidence="1">
    <location>
        <begin position="35"/>
        <end position="46"/>
    </location>
</feature>
<dbReference type="InParanoid" id="A0A168M169"/>
<keyword evidence="2" id="KW-0732">Signal</keyword>
<evidence type="ECO:0000256" key="2">
    <source>
        <dbReference type="SAM" id="SignalP"/>
    </source>
</evidence>
<feature type="signal peptide" evidence="2">
    <location>
        <begin position="1"/>
        <end position="23"/>
    </location>
</feature>
<dbReference type="AlphaFoldDB" id="A0A168M169"/>
<feature type="region of interest" description="Disordered" evidence="1">
    <location>
        <begin position="24"/>
        <end position="142"/>
    </location>
</feature>
<name>A0A168M169_ABSGL</name>
<gene>
    <name evidence="3" type="primary">ABSGL_03316.1 scaffold 4426</name>
</gene>
<dbReference type="Proteomes" id="UP000078561">
    <property type="component" value="Unassembled WGS sequence"/>
</dbReference>